<organism evidence="2 3">
    <name type="scientific">Batillaria attramentaria</name>
    <dbReference type="NCBI Taxonomy" id="370345"/>
    <lineage>
        <taxon>Eukaryota</taxon>
        <taxon>Metazoa</taxon>
        <taxon>Spiralia</taxon>
        <taxon>Lophotrochozoa</taxon>
        <taxon>Mollusca</taxon>
        <taxon>Gastropoda</taxon>
        <taxon>Caenogastropoda</taxon>
        <taxon>Sorbeoconcha</taxon>
        <taxon>Cerithioidea</taxon>
        <taxon>Batillariidae</taxon>
        <taxon>Batillaria</taxon>
    </lineage>
</organism>
<feature type="compositionally biased region" description="Polar residues" evidence="1">
    <location>
        <begin position="11"/>
        <end position="23"/>
    </location>
</feature>
<evidence type="ECO:0000313" key="3">
    <source>
        <dbReference type="Proteomes" id="UP001519460"/>
    </source>
</evidence>
<gene>
    <name evidence="2" type="ORF">BaRGS_00026153</name>
</gene>
<feature type="region of interest" description="Disordered" evidence="1">
    <location>
        <begin position="1"/>
        <end position="32"/>
    </location>
</feature>
<keyword evidence="3" id="KW-1185">Reference proteome</keyword>
<reference evidence="2 3" key="1">
    <citation type="journal article" date="2023" name="Sci. Data">
        <title>Genome assembly of the Korean intertidal mud-creeper Batillaria attramentaria.</title>
        <authorList>
            <person name="Patra A.K."/>
            <person name="Ho P.T."/>
            <person name="Jun S."/>
            <person name="Lee S.J."/>
            <person name="Kim Y."/>
            <person name="Won Y.J."/>
        </authorList>
    </citation>
    <scope>NUCLEOTIDE SEQUENCE [LARGE SCALE GENOMIC DNA]</scope>
    <source>
        <strain evidence="2">Wonlab-2016</strain>
    </source>
</reference>
<dbReference type="EMBL" id="JACVVK020000242">
    <property type="protein sequence ID" value="KAK7482552.1"/>
    <property type="molecule type" value="Genomic_DNA"/>
</dbReference>
<dbReference type="Proteomes" id="UP001519460">
    <property type="component" value="Unassembled WGS sequence"/>
</dbReference>
<name>A0ABD0K6V7_9CAEN</name>
<dbReference type="AlphaFoldDB" id="A0ABD0K6V7"/>
<protein>
    <submittedName>
        <fullName evidence="2">Uncharacterized protein</fullName>
    </submittedName>
</protein>
<sequence>MDAMDKRVLYQSASNKPVTNTPLHLSPHPPKICEPSREVTIEVMDEVSDTVGTWLLQHAGNRGLEISKA</sequence>
<accession>A0ABD0K6V7</accession>
<evidence type="ECO:0000313" key="2">
    <source>
        <dbReference type="EMBL" id="KAK7482552.1"/>
    </source>
</evidence>
<evidence type="ECO:0000256" key="1">
    <source>
        <dbReference type="SAM" id="MobiDB-lite"/>
    </source>
</evidence>
<comment type="caution">
    <text evidence="2">The sequence shown here is derived from an EMBL/GenBank/DDBJ whole genome shotgun (WGS) entry which is preliminary data.</text>
</comment>
<proteinExistence type="predicted"/>